<feature type="region of interest" description="Disordered" evidence="1">
    <location>
        <begin position="50"/>
        <end position="98"/>
    </location>
</feature>
<proteinExistence type="predicted"/>
<evidence type="ECO:0000256" key="1">
    <source>
        <dbReference type="SAM" id="MobiDB-lite"/>
    </source>
</evidence>
<feature type="region of interest" description="Disordered" evidence="1">
    <location>
        <begin position="213"/>
        <end position="328"/>
    </location>
</feature>
<keyword evidence="3" id="KW-1185">Reference proteome</keyword>
<feature type="compositionally biased region" description="Polar residues" evidence="1">
    <location>
        <begin position="301"/>
        <end position="328"/>
    </location>
</feature>
<organism evidence="2 3">
    <name type="scientific">Holothuria leucospilota</name>
    <name type="common">Black long sea cucumber</name>
    <name type="synonym">Mertensiothuria leucospilota</name>
    <dbReference type="NCBI Taxonomy" id="206669"/>
    <lineage>
        <taxon>Eukaryota</taxon>
        <taxon>Metazoa</taxon>
        <taxon>Echinodermata</taxon>
        <taxon>Eleutherozoa</taxon>
        <taxon>Echinozoa</taxon>
        <taxon>Holothuroidea</taxon>
        <taxon>Aspidochirotacea</taxon>
        <taxon>Aspidochirotida</taxon>
        <taxon>Holothuriidae</taxon>
        <taxon>Holothuria</taxon>
    </lineage>
</organism>
<reference evidence="2" key="1">
    <citation type="submission" date="2021-10" db="EMBL/GenBank/DDBJ databases">
        <title>Tropical sea cucumber genome reveals ecological adaptation and Cuvierian tubules defense mechanism.</title>
        <authorList>
            <person name="Chen T."/>
        </authorList>
    </citation>
    <scope>NUCLEOTIDE SEQUENCE</scope>
    <source>
        <strain evidence="2">Nanhai2018</strain>
        <tissue evidence="2">Muscle</tissue>
    </source>
</reference>
<name>A0A9Q1GW49_HOLLE</name>
<gene>
    <name evidence="2" type="ORF">HOLleu_29889</name>
</gene>
<dbReference type="EMBL" id="JAIZAY010000015">
    <property type="protein sequence ID" value="KAJ8027822.1"/>
    <property type="molecule type" value="Genomic_DNA"/>
</dbReference>
<protein>
    <submittedName>
        <fullName evidence="2">Uncharacterized protein</fullName>
    </submittedName>
</protein>
<dbReference type="AlphaFoldDB" id="A0A9Q1GW49"/>
<comment type="caution">
    <text evidence="2">The sequence shown here is derived from an EMBL/GenBank/DDBJ whole genome shotgun (WGS) entry which is preliminary data.</text>
</comment>
<evidence type="ECO:0000313" key="2">
    <source>
        <dbReference type="EMBL" id="KAJ8027822.1"/>
    </source>
</evidence>
<feature type="compositionally biased region" description="Low complexity" evidence="1">
    <location>
        <begin position="222"/>
        <end position="288"/>
    </location>
</feature>
<feature type="compositionally biased region" description="Polar residues" evidence="1">
    <location>
        <begin position="80"/>
        <end position="95"/>
    </location>
</feature>
<accession>A0A9Q1GW49</accession>
<evidence type="ECO:0000313" key="3">
    <source>
        <dbReference type="Proteomes" id="UP001152320"/>
    </source>
</evidence>
<dbReference type="OrthoDB" id="10003966at2759"/>
<feature type="compositionally biased region" description="Acidic residues" evidence="1">
    <location>
        <begin position="61"/>
        <end position="79"/>
    </location>
</feature>
<sequence>MRTTYGRLTKTVSGQGSKIMTDRERWIVDKFSFLKGHIARMVSRNPVSLKQKLAQRKGDYDESEESEEDEEEEEGDNPQEDTAANSTESTAVKNITTSHASAVTATALDDNYTTPTTSSTSTKKGGKKKNKTVRQEDLLERMRQNQAQYLQVSQEIRQLVRQARDVTGPVNDKCGWAAFLYHGLPKIHDKIWPEYLRNSMDNYMWALNESEATRANDEQRRPQAQAQQSLPAQQQSQQGQQYQPQPFQSPQPQYHLMGPPQQLSWVPQQQQHQQQTQVGTGGSCSSSVWDSTLSPALGRNPLSTPQTSFGNISFDTSSQLSSPNISRHTSPSELLAGVGCGARASGSGIGGGPSIDSSAKKCGLYSGELIIFAFTLLCDSYWTVDHQYLDHI</sequence>
<dbReference type="Proteomes" id="UP001152320">
    <property type="component" value="Chromosome 15"/>
</dbReference>
<feature type="region of interest" description="Disordered" evidence="1">
    <location>
        <begin position="110"/>
        <end position="134"/>
    </location>
</feature>
<feature type="compositionally biased region" description="Low complexity" evidence="1">
    <location>
        <begin position="110"/>
        <end position="123"/>
    </location>
</feature>